<evidence type="ECO:0000256" key="1">
    <source>
        <dbReference type="ARBA" id="ARBA00022801"/>
    </source>
</evidence>
<protein>
    <recommendedName>
        <fullName evidence="4">DUF1400 domain-containing protein</fullName>
    </recommendedName>
</protein>
<dbReference type="RefSeq" id="WP_144870477.1">
    <property type="nucleotide sequence ID" value="NZ_LR213902.1"/>
</dbReference>
<dbReference type="Pfam" id="PF07176">
    <property type="entry name" value="DUF1400"/>
    <property type="match status" value="1"/>
</dbReference>
<sequence length="544" mass="61305">MKKNLGFYLLLMLVSGMFCLWRTPPIRAAEKISFRYSLLEFSLPVASLEAYAKTGEIDRYLRSYLKSASPQELIRLRELLNYQIDIGQTKVYRFFNSSIGKNILQYSGNFIQASPTQNGFYGLRSAFILAAGEPDGLSLLNILRHFPSKTIYINGEDSLNLAHTLIEAVTQTQKAIAAIQNQADLEIQSKPQVDFTQQPDIRKAGTFTWKQKTITFDDTQRNRSFNASLYRPQVSTSKSIPTIIVSPGLGADGSSFDYLGQHLASYGFAVIIVDHPGSDRLRVENFFKGINREIIEAEEFIARPGDISYMLDELQRRELTNPSPNNRLNLERVGMIGHSLGAYTALALAGAELNLEHLQQSCQEDTNAPDYLNFSLLFQCVAAELSTTENYQLFDPRIKAVFALNPMNSLVFGQQGLSKIQVPVTFVAGGEDVVTPALLEQFIPFTWLESPHKYLLSIDKGSHTYESINNFYSTGNINRSQNLSQKLSQNYLQAITLAFMKNYLVKNNDYQIFLNSGYAQFISHDSLKLNLVNSLNEDKFKIDE</sequence>
<gene>
    <name evidence="5" type="ORF">H1P_1510004</name>
</gene>
<evidence type="ECO:0000313" key="5">
    <source>
        <dbReference type="EMBL" id="VEP12513.1"/>
    </source>
</evidence>
<keyword evidence="3" id="KW-0443">Lipid metabolism</keyword>
<evidence type="ECO:0000256" key="2">
    <source>
        <dbReference type="ARBA" id="ARBA00022963"/>
    </source>
</evidence>
<dbReference type="SUPFAM" id="SSF53474">
    <property type="entry name" value="alpha/beta-Hydrolases"/>
    <property type="match status" value="1"/>
</dbReference>
<evidence type="ECO:0000259" key="4">
    <source>
        <dbReference type="Pfam" id="PF07176"/>
    </source>
</evidence>
<dbReference type="InterPro" id="IPR010802">
    <property type="entry name" value="DUF1400"/>
</dbReference>
<dbReference type="GO" id="GO:0016042">
    <property type="term" value="P:lipid catabolic process"/>
    <property type="evidence" value="ECO:0007669"/>
    <property type="project" value="UniProtKB-KW"/>
</dbReference>
<feature type="domain" description="DUF1400" evidence="4">
    <location>
        <begin position="28"/>
        <end position="154"/>
    </location>
</feature>
<dbReference type="AlphaFoldDB" id="A0A563VME7"/>
<dbReference type="EMBL" id="CAACVJ010000059">
    <property type="protein sequence ID" value="VEP12513.1"/>
    <property type="molecule type" value="Genomic_DNA"/>
</dbReference>
<evidence type="ECO:0000313" key="6">
    <source>
        <dbReference type="Proteomes" id="UP000320055"/>
    </source>
</evidence>
<organism evidence="5 6">
    <name type="scientific">Hyella patelloides LEGE 07179</name>
    <dbReference type="NCBI Taxonomy" id="945734"/>
    <lineage>
        <taxon>Bacteria</taxon>
        <taxon>Bacillati</taxon>
        <taxon>Cyanobacteriota</taxon>
        <taxon>Cyanophyceae</taxon>
        <taxon>Pleurocapsales</taxon>
        <taxon>Hyellaceae</taxon>
        <taxon>Hyella</taxon>
    </lineage>
</organism>
<evidence type="ECO:0000256" key="3">
    <source>
        <dbReference type="ARBA" id="ARBA00023098"/>
    </source>
</evidence>
<dbReference type="GO" id="GO:0003847">
    <property type="term" value="F:1-alkyl-2-acetylglycerophosphocholine esterase activity"/>
    <property type="evidence" value="ECO:0007669"/>
    <property type="project" value="TreeGrafter"/>
</dbReference>
<name>A0A563VME7_9CYAN</name>
<dbReference type="OrthoDB" id="422423at2"/>
<keyword evidence="2" id="KW-0442">Lipid degradation</keyword>
<dbReference type="InterPro" id="IPR029058">
    <property type="entry name" value="AB_hydrolase_fold"/>
</dbReference>
<keyword evidence="6" id="KW-1185">Reference proteome</keyword>
<dbReference type="PANTHER" id="PTHR10272">
    <property type="entry name" value="PLATELET-ACTIVATING FACTOR ACETYLHYDROLASE"/>
    <property type="match status" value="1"/>
</dbReference>
<keyword evidence="1" id="KW-0378">Hydrolase</keyword>
<dbReference type="Proteomes" id="UP000320055">
    <property type="component" value="Unassembled WGS sequence"/>
</dbReference>
<dbReference type="PANTHER" id="PTHR10272:SF13">
    <property type="entry name" value="POLY(ETHYLENE TEREPHTHALATE) HYDROLASE"/>
    <property type="match status" value="1"/>
</dbReference>
<dbReference type="Gene3D" id="3.40.50.1820">
    <property type="entry name" value="alpha/beta hydrolase"/>
    <property type="match status" value="1"/>
</dbReference>
<proteinExistence type="predicted"/>
<accession>A0A563VME7</accession>
<reference evidence="5 6" key="1">
    <citation type="submission" date="2019-01" db="EMBL/GenBank/DDBJ databases">
        <authorList>
            <person name="Brito A."/>
        </authorList>
    </citation>
    <scope>NUCLEOTIDE SEQUENCE [LARGE SCALE GENOMIC DNA]</scope>
    <source>
        <strain evidence="5">1</strain>
    </source>
</reference>